<protein>
    <recommendedName>
        <fullName evidence="1">Transposase DDE domain-containing protein</fullName>
    </recommendedName>
</protein>
<feature type="domain" description="Transposase DDE" evidence="1">
    <location>
        <begin position="13"/>
        <end position="115"/>
    </location>
</feature>
<accession>A0A7J3T8W5</accession>
<dbReference type="InterPro" id="IPR025668">
    <property type="entry name" value="Tnp_DDE_dom"/>
</dbReference>
<comment type="caution">
    <text evidence="2">The sequence shown here is derived from an EMBL/GenBank/DDBJ whole genome shotgun (WGS) entry which is preliminary data.</text>
</comment>
<dbReference type="AlphaFoldDB" id="A0A7J3T8W5"/>
<reference evidence="2" key="1">
    <citation type="journal article" date="2020" name="mSystems">
        <title>Genome- and Community-Level Interaction Insights into Carbon Utilization and Element Cycling Functions of Hydrothermarchaeota in Hydrothermal Sediment.</title>
        <authorList>
            <person name="Zhou Z."/>
            <person name="Liu Y."/>
            <person name="Xu W."/>
            <person name="Pan J."/>
            <person name="Luo Z.H."/>
            <person name="Li M."/>
        </authorList>
    </citation>
    <scope>NUCLEOTIDE SEQUENCE [LARGE SCALE GENOMIC DNA]</scope>
    <source>
        <strain evidence="2">HyVt-85</strain>
    </source>
</reference>
<dbReference type="EMBL" id="DRTM01000070">
    <property type="protein sequence ID" value="HHE75673.1"/>
    <property type="molecule type" value="Genomic_DNA"/>
</dbReference>
<evidence type="ECO:0000313" key="2">
    <source>
        <dbReference type="EMBL" id="HHE75673.1"/>
    </source>
</evidence>
<evidence type="ECO:0000259" key="1">
    <source>
        <dbReference type="Pfam" id="PF13737"/>
    </source>
</evidence>
<name>A0A7J3T8W5_9ARCH</name>
<organism evidence="2">
    <name type="scientific">Candidatus Aciduliprofundum boonei</name>
    <dbReference type="NCBI Taxonomy" id="379547"/>
    <lineage>
        <taxon>Archaea</taxon>
        <taxon>Methanobacteriati</taxon>
        <taxon>Thermoplasmatota</taxon>
        <taxon>DHVE2 group</taxon>
        <taxon>Candidatus Aciduliprofundum</taxon>
    </lineage>
</organism>
<sequence>MFTWGEYNERLIKRGEILIDLDFMDRMEEELRMMNEGKRGRKYRYGEGLFKFLGYLYAFIRNYRILEGICRAFRKLVKGFPVPDHSTIHRRLNAKLEKREIGGSVLIVDSTGFRLGRTTEYIEYRHRLRRRKKWLKLHIITDGKRIVKFLITENNVGDSPAFREMFKTLR</sequence>
<feature type="non-terminal residue" evidence="2">
    <location>
        <position position="170"/>
    </location>
</feature>
<proteinExistence type="predicted"/>
<gene>
    <name evidence="2" type="ORF">ENL31_00920</name>
</gene>
<dbReference type="Pfam" id="PF13737">
    <property type="entry name" value="DDE_Tnp_1_5"/>
    <property type="match status" value="1"/>
</dbReference>
<dbReference type="Proteomes" id="UP000886130">
    <property type="component" value="Unassembled WGS sequence"/>
</dbReference>